<evidence type="ECO:0000259" key="12">
    <source>
        <dbReference type="Pfam" id="PF02687"/>
    </source>
</evidence>
<name>A0A4P9A2P2_9BACT</name>
<evidence type="ECO:0000256" key="6">
    <source>
        <dbReference type="ARBA" id="ARBA00022692"/>
    </source>
</evidence>
<dbReference type="AlphaFoldDB" id="A0A4P9A2P2"/>
<dbReference type="Proteomes" id="UP000310639">
    <property type="component" value="Chromosome"/>
</dbReference>
<keyword evidence="8 10" id="KW-0472">Membrane</keyword>
<reference evidence="14 15" key="1">
    <citation type="submission" date="2019-04" db="EMBL/GenBank/DDBJ databases">
        <title>Saccharibacteria TM7 genomes.</title>
        <authorList>
            <person name="Bor B."/>
            <person name="He X."/>
            <person name="Chen T."/>
            <person name="Dewhirst F.E."/>
        </authorList>
    </citation>
    <scope>NUCLEOTIDE SEQUENCE [LARGE SCALE GENOMIC DNA]</scope>
    <source>
        <strain evidence="14 15">BB001</strain>
    </source>
</reference>
<feature type="domain" description="FtsX extracellular" evidence="13">
    <location>
        <begin position="80"/>
        <end position="162"/>
    </location>
</feature>
<evidence type="ECO:0000256" key="3">
    <source>
        <dbReference type="ARBA" id="ARBA00021907"/>
    </source>
</evidence>
<evidence type="ECO:0000256" key="10">
    <source>
        <dbReference type="PIRNR" id="PIRNR003097"/>
    </source>
</evidence>
<evidence type="ECO:0000256" key="1">
    <source>
        <dbReference type="ARBA" id="ARBA00004651"/>
    </source>
</evidence>
<accession>A0A4P9A2P2</accession>
<comment type="subcellular location">
    <subcellularLocation>
        <location evidence="1">Cell membrane</location>
        <topology evidence="1">Multi-pass membrane protein</topology>
    </subcellularLocation>
</comment>
<dbReference type="GO" id="GO:0005886">
    <property type="term" value="C:plasma membrane"/>
    <property type="evidence" value="ECO:0007669"/>
    <property type="project" value="UniProtKB-SubCell"/>
</dbReference>
<dbReference type="PIRSF" id="PIRSF003097">
    <property type="entry name" value="FtsX"/>
    <property type="match status" value="1"/>
</dbReference>
<sequence length="327" mass="36366">MARKKTNANAKAMQRNKMKQRRTLAFVRMLRYGVNNFSRNAWLTVAATAVMSVTLLIIFVTVAAQRILVNTTETITQKANISIYLKGSVPEKTVNELTDKIKKLDNVTGVTYISAEQARHEQAQRYKDNVEALEAIREASNELPATLQVSVKDLNNYSSLKHFVGSDETYLANKDQRRQPSFTGDRRQAIETIGGWVRVASIGGSIATVVFVLISSLVVFNTIRMAIFNRKSEIQMMKLIGAERSFIRGPFVVEAIMYGFIAAVIATAGGYGLLAFAKEPMRKWLPIDTLLQDLTPYVGLVLLAMIIIGGLIGTVSSWIATHKYLKI</sequence>
<dbReference type="InterPro" id="IPR040690">
    <property type="entry name" value="FtsX_ECD"/>
</dbReference>
<feature type="transmembrane region" description="Helical" evidence="11">
    <location>
        <begin position="297"/>
        <end position="320"/>
    </location>
</feature>
<dbReference type="OrthoDB" id="9812531at2"/>
<protein>
    <recommendedName>
        <fullName evidence="3 10">Cell division protein FtsX</fullName>
    </recommendedName>
</protein>
<keyword evidence="15" id="KW-1185">Reference proteome</keyword>
<evidence type="ECO:0000256" key="2">
    <source>
        <dbReference type="ARBA" id="ARBA00007379"/>
    </source>
</evidence>
<feature type="transmembrane region" description="Helical" evidence="11">
    <location>
        <begin position="206"/>
        <end position="228"/>
    </location>
</feature>
<evidence type="ECO:0000256" key="4">
    <source>
        <dbReference type="ARBA" id="ARBA00022475"/>
    </source>
</evidence>
<dbReference type="KEGG" id="nft:FBF37_01050"/>
<dbReference type="PANTHER" id="PTHR47755">
    <property type="entry name" value="CELL DIVISION PROTEIN FTSX"/>
    <property type="match status" value="1"/>
</dbReference>
<evidence type="ECO:0000256" key="5">
    <source>
        <dbReference type="ARBA" id="ARBA00022618"/>
    </source>
</evidence>
<keyword evidence="4 10" id="KW-1003">Cell membrane</keyword>
<dbReference type="InterPro" id="IPR004513">
    <property type="entry name" value="FtsX"/>
</dbReference>
<dbReference type="Pfam" id="PF18075">
    <property type="entry name" value="FtsX_ECD"/>
    <property type="match status" value="1"/>
</dbReference>
<keyword evidence="6 11" id="KW-0812">Transmembrane</keyword>
<proteinExistence type="inferred from homology"/>
<organism evidence="14 15">
    <name type="scientific">Candidatus Nanosynbacter featherlites</name>
    <dbReference type="NCBI Taxonomy" id="2572088"/>
    <lineage>
        <taxon>Bacteria</taxon>
        <taxon>Candidatus Saccharimonadota</taxon>
        <taxon>Candidatus Saccharimonadia</taxon>
        <taxon>Candidatus Nanosynbacterales</taxon>
        <taxon>Candidatus Nanosynbacteraceae</taxon>
        <taxon>Candidatus Nanosynbacter</taxon>
    </lineage>
</organism>
<keyword evidence="5 10" id="KW-0132">Cell division</keyword>
<dbReference type="GO" id="GO:0051301">
    <property type="term" value="P:cell division"/>
    <property type="evidence" value="ECO:0007669"/>
    <property type="project" value="UniProtKB-KW"/>
</dbReference>
<dbReference type="Gene3D" id="3.30.70.3040">
    <property type="match status" value="1"/>
</dbReference>
<keyword evidence="7 11" id="KW-1133">Transmembrane helix</keyword>
<dbReference type="InterPro" id="IPR003838">
    <property type="entry name" value="ABC3_permease_C"/>
</dbReference>
<evidence type="ECO:0000313" key="14">
    <source>
        <dbReference type="EMBL" id="QCT42060.1"/>
    </source>
</evidence>
<dbReference type="EMBL" id="CP040004">
    <property type="protein sequence ID" value="QCT42060.1"/>
    <property type="molecule type" value="Genomic_DNA"/>
</dbReference>
<feature type="transmembrane region" description="Helical" evidence="11">
    <location>
        <begin position="249"/>
        <end position="277"/>
    </location>
</feature>
<dbReference type="PANTHER" id="PTHR47755:SF1">
    <property type="entry name" value="CELL DIVISION PROTEIN FTSX"/>
    <property type="match status" value="1"/>
</dbReference>
<evidence type="ECO:0000256" key="11">
    <source>
        <dbReference type="SAM" id="Phobius"/>
    </source>
</evidence>
<feature type="domain" description="ABC3 transporter permease C-terminal" evidence="12">
    <location>
        <begin position="206"/>
        <end position="323"/>
    </location>
</feature>
<keyword evidence="9 10" id="KW-0131">Cell cycle</keyword>
<evidence type="ECO:0000256" key="8">
    <source>
        <dbReference type="ARBA" id="ARBA00023136"/>
    </source>
</evidence>
<evidence type="ECO:0000256" key="7">
    <source>
        <dbReference type="ARBA" id="ARBA00022989"/>
    </source>
</evidence>
<evidence type="ECO:0000313" key="15">
    <source>
        <dbReference type="Proteomes" id="UP000310639"/>
    </source>
</evidence>
<dbReference type="RefSeq" id="WP_138078644.1">
    <property type="nucleotide sequence ID" value="NZ_CP040004.1"/>
</dbReference>
<comment type="similarity">
    <text evidence="2 10">Belongs to the ABC-4 integral membrane protein family. FtsX subfamily.</text>
</comment>
<evidence type="ECO:0000259" key="13">
    <source>
        <dbReference type="Pfam" id="PF18075"/>
    </source>
</evidence>
<dbReference type="Pfam" id="PF02687">
    <property type="entry name" value="FtsX"/>
    <property type="match status" value="1"/>
</dbReference>
<gene>
    <name evidence="14" type="ORF">FBF37_01050</name>
</gene>
<evidence type="ECO:0000256" key="9">
    <source>
        <dbReference type="ARBA" id="ARBA00023306"/>
    </source>
</evidence>